<comment type="catalytic activity">
    <reaction evidence="10">
        <text>3 propionate 3-nitronate + 3 O2 + H2O = 3 3-oxopropanoate + 2 nitrate + nitrite + H2O2 + 3 H(+)</text>
        <dbReference type="Rhea" id="RHEA:57332"/>
        <dbReference type="ChEBI" id="CHEBI:15377"/>
        <dbReference type="ChEBI" id="CHEBI:15378"/>
        <dbReference type="ChEBI" id="CHEBI:15379"/>
        <dbReference type="ChEBI" id="CHEBI:16240"/>
        <dbReference type="ChEBI" id="CHEBI:16301"/>
        <dbReference type="ChEBI" id="CHEBI:17632"/>
        <dbReference type="ChEBI" id="CHEBI:33190"/>
        <dbReference type="ChEBI" id="CHEBI:136067"/>
    </reaction>
</comment>
<dbReference type="RefSeq" id="WP_157025913.1">
    <property type="nucleotide sequence ID" value="NZ_WQMS01000002.1"/>
</dbReference>
<evidence type="ECO:0000256" key="3">
    <source>
        <dbReference type="ARBA" id="ARBA00022575"/>
    </source>
</evidence>
<keyword evidence="5" id="KW-0288">FMN</keyword>
<evidence type="ECO:0000256" key="9">
    <source>
        <dbReference type="ARBA" id="ARBA00031155"/>
    </source>
</evidence>
<keyword evidence="13" id="KW-1185">Reference proteome</keyword>
<dbReference type="AlphaFoldDB" id="A0A6I4IYF8"/>
<evidence type="ECO:0000313" key="12">
    <source>
        <dbReference type="EMBL" id="MVO76933.1"/>
    </source>
</evidence>
<keyword evidence="6" id="KW-0547">Nucleotide-binding</keyword>
<evidence type="ECO:0000313" key="13">
    <source>
        <dbReference type="Proteomes" id="UP000441389"/>
    </source>
</evidence>
<evidence type="ECO:0000256" key="11">
    <source>
        <dbReference type="ARBA" id="ARBA00067136"/>
    </source>
</evidence>
<dbReference type="InterPro" id="IPR004136">
    <property type="entry name" value="NMO"/>
</dbReference>
<name>A0A6I4IYF8_9SPHN</name>
<evidence type="ECO:0000256" key="8">
    <source>
        <dbReference type="ARBA" id="ARBA00023033"/>
    </source>
</evidence>
<proteinExistence type="inferred from homology"/>
<comment type="similarity">
    <text evidence="2">Belongs to the nitronate monooxygenase family. NMO class I subfamily.</text>
</comment>
<organism evidence="12 13">
    <name type="scientific">Sphingomonas horti</name>
    <dbReference type="NCBI Taxonomy" id="2682842"/>
    <lineage>
        <taxon>Bacteria</taxon>
        <taxon>Pseudomonadati</taxon>
        <taxon>Pseudomonadota</taxon>
        <taxon>Alphaproteobacteria</taxon>
        <taxon>Sphingomonadales</taxon>
        <taxon>Sphingomonadaceae</taxon>
        <taxon>Sphingomonas</taxon>
    </lineage>
</organism>
<protein>
    <recommendedName>
        <fullName evidence="11">Nitronate monooxygenase</fullName>
    </recommendedName>
    <alternativeName>
        <fullName evidence="9">Propionate 3-nitronate monooxygenase</fullName>
    </alternativeName>
</protein>
<dbReference type="CDD" id="cd04730">
    <property type="entry name" value="NPD_like"/>
    <property type="match status" value="1"/>
</dbReference>
<dbReference type="FunFam" id="3.20.20.70:FF:000154">
    <property type="entry name" value="Probable nitronate monooxygenase"/>
    <property type="match status" value="1"/>
</dbReference>
<evidence type="ECO:0000256" key="5">
    <source>
        <dbReference type="ARBA" id="ARBA00022643"/>
    </source>
</evidence>
<comment type="cofactor">
    <cofactor evidence="1">
        <name>FMN</name>
        <dbReference type="ChEBI" id="CHEBI:58210"/>
    </cofactor>
</comment>
<keyword evidence="8" id="KW-0503">Monooxygenase</keyword>
<evidence type="ECO:0000256" key="2">
    <source>
        <dbReference type="ARBA" id="ARBA00009881"/>
    </source>
</evidence>
<evidence type="ECO:0000256" key="7">
    <source>
        <dbReference type="ARBA" id="ARBA00023002"/>
    </source>
</evidence>
<evidence type="ECO:0000256" key="6">
    <source>
        <dbReference type="ARBA" id="ARBA00022741"/>
    </source>
</evidence>
<dbReference type="Proteomes" id="UP000441389">
    <property type="component" value="Unassembled WGS sequence"/>
</dbReference>
<evidence type="ECO:0000256" key="4">
    <source>
        <dbReference type="ARBA" id="ARBA00022630"/>
    </source>
</evidence>
<dbReference type="SUPFAM" id="SSF51412">
    <property type="entry name" value="Inosine monophosphate dehydrogenase (IMPDH)"/>
    <property type="match status" value="1"/>
</dbReference>
<dbReference type="EMBL" id="WQMS01000002">
    <property type="protein sequence ID" value="MVO76933.1"/>
    <property type="molecule type" value="Genomic_DNA"/>
</dbReference>
<dbReference type="GO" id="GO:0000166">
    <property type="term" value="F:nucleotide binding"/>
    <property type="evidence" value="ECO:0007669"/>
    <property type="project" value="UniProtKB-KW"/>
</dbReference>
<keyword evidence="12" id="KW-0223">Dioxygenase</keyword>
<evidence type="ECO:0000256" key="1">
    <source>
        <dbReference type="ARBA" id="ARBA00001917"/>
    </source>
</evidence>
<evidence type="ECO:0000256" key="10">
    <source>
        <dbReference type="ARBA" id="ARBA00049401"/>
    </source>
</evidence>
<dbReference type="Gene3D" id="3.20.20.70">
    <property type="entry name" value="Aldolase class I"/>
    <property type="match status" value="1"/>
</dbReference>
<keyword evidence="3" id="KW-0216">Detoxification</keyword>
<dbReference type="PANTHER" id="PTHR42747:SF3">
    <property type="entry name" value="NITRONATE MONOOXYGENASE-RELATED"/>
    <property type="match status" value="1"/>
</dbReference>
<keyword evidence="4" id="KW-0285">Flavoprotein</keyword>
<dbReference type="Pfam" id="PF03060">
    <property type="entry name" value="NMO"/>
    <property type="match status" value="1"/>
</dbReference>
<keyword evidence="7" id="KW-0560">Oxidoreductase</keyword>
<gene>
    <name evidence="12" type="ORF">GON01_03135</name>
</gene>
<comment type="caution">
    <text evidence="12">The sequence shown here is derived from an EMBL/GenBank/DDBJ whole genome shotgun (WGS) entry which is preliminary data.</text>
</comment>
<dbReference type="PANTHER" id="PTHR42747">
    <property type="entry name" value="NITRONATE MONOOXYGENASE-RELATED"/>
    <property type="match status" value="1"/>
</dbReference>
<reference evidence="12 13" key="1">
    <citation type="submission" date="2019-12" db="EMBL/GenBank/DDBJ databases">
        <authorList>
            <person name="Huq M.A."/>
        </authorList>
    </citation>
    <scope>NUCLEOTIDE SEQUENCE [LARGE SCALE GENOMIC DNA]</scope>
    <source>
        <strain evidence="12 13">MAH-20</strain>
    </source>
</reference>
<dbReference type="GO" id="GO:0018580">
    <property type="term" value="F:nitronate monooxygenase activity"/>
    <property type="evidence" value="ECO:0007669"/>
    <property type="project" value="InterPro"/>
</dbReference>
<dbReference type="GO" id="GO:0051213">
    <property type="term" value="F:dioxygenase activity"/>
    <property type="evidence" value="ECO:0007669"/>
    <property type="project" value="UniProtKB-KW"/>
</dbReference>
<dbReference type="GO" id="GO:0009636">
    <property type="term" value="P:response to toxic substance"/>
    <property type="evidence" value="ECO:0007669"/>
    <property type="project" value="UniProtKB-KW"/>
</dbReference>
<sequence>MNRAFTSTSRVSGGWPAGTPAKAVGVRHPILLAPMAGAGGVDLATAVGRAGGLAALPCGMSTPERIESEVAQFRSAADAPINLNFFCHALPEAPDDGAWRALLAPYYAELEVGPGDPPPLRRPFSAEWAELVERVRPEVVSFHFGLPAPDLLERVRATGAFVIGNATSLAEGRWLAERGVDAVIAQGWEAGGHSGYFLTDAPEQVGLFALVRLLSEALPVPVIAAGGIMDGRGIAAALTLGASAVQLGTAFLASPEGLIAPPYRAALASARAEHTMMTNLVSGRAARGIPNRLTTDLGAMNPAAPPYPYASAALAPLRKAAEAAGRDDFTPLWAGQGAPLARAEAATETVERLVRDALKELSR</sequence>
<dbReference type="InterPro" id="IPR013785">
    <property type="entry name" value="Aldolase_TIM"/>
</dbReference>
<accession>A0A6I4IYF8</accession>